<dbReference type="SUPFAM" id="SSF161098">
    <property type="entry name" value="MetI-like"/>
    <property type="match status" value="1"/>
</dbReference>
<keyword evidence="5" id="KW-1003">Cell membrane</keyword>
<dbReference type="InterPro" id="IPR050901">
    <property type="entry name" value="BP-dep_ABC_trans_perm"/>
</dbReference>
<comment type="similarity">
    <text evidence="3">Belongs to the binding-protein-dependent transport system permease family. MalFG subfamily.</text>
</comment>
<evidence type="ECO:0000256" key="10">
    <source>
        <dbReference type="ARBA" id="ARBA00041109"/>
    </source>
</evidence>
<evidence type="ECO:0000256" key="11">
    <source>
        <dbReference type="RuleBase" id="RU363032"/>
    </source>
</evidence>
<feature type="transmembrane region" description="Helical" evidence="11">
    <location>
        <begin position="108"/>
        <end position="130"/>
    </location>
</feature>
<comment type="function">
    <text evidence="1">Part of the ABC transporter complex MalEFGK involved in maltose/maltodextrin import. Probably responsible for the translocation of the substrate across the membrane.</text>
</comment>
<proteinExistence type="inferred from homology"/>
<feature type="transmembrane region" description="Helical" evidence="11">
    <location>
        <begin position="12"/>
        <end position="32"/>
    </location>
</feature>
<dbReference type="Gene3D" id="1.10.3720.10">
    <property type="entry name" value="MetI-like"/>
    <property type="match status" value="1"/>
</dbReference>
<protein>
    <recommendedName>
        <fullName evidence="10">Maltose/maltodextrin transport system permease protein MalG</fullName>
    </recommendedName>
</protein>
<dbReference type="PROSITE" id="PS50928">
    <property type="entry name" value="ABC_TM1"/>
    <property type="match status" value="1"/>
</dbReference>
<evidence type="ECO:0000256" key="1">
    <source>
        <dbReference type="ARBA" id="ARBA00002264"/>
    </source>
</evidence>
<dbReference type="PANTHER" id="PTHR32243:SF50">
    <property type="entry name" value="MALTOSE_MALTODEXTRIN TRANSPORT SYSTEM PERMEASE PROTEIN MALG"/>
    <property type="match status" value="1"/>
</dbReference>
<keyword evidence="9 11" id="KW-0472">Membrane</keyword>
<reference evidence="13" key="1">
    <citation type="submission" date="2024-05" db="EMBL/GenBank/DDBJ databases">
        <authorList>
            <person name="Kim S."/>
            <person name="Heo J."/>
            <person name="Choi H."/>
            <person name="Choi Y."/>
            <person name="Kwon S.-W."/>
            <person name="Kim Y."/>
        </authorList>
    </citation>
    <scope>NUCLEOTIDE SEQUENCE</scope>
    <source>
        <strain evidence="13">KACC 23698</strain>
    </source>
</reference>
<feature type="domain" description="ABC transmembrane type-1" evidence="12">
    <location>
        <begin position="73"/>
        <end position="264"/>
    </location>
</feature>
<evidence type="ECO:0000313" key="13">
    <source>
        <dbReference type="EMBL" id="XBO40293.1"/>
    </source>
</evidence>
<evidence type="ECO:0000256" key="7">
    <source>
        <dbReference type="ARBA" id="ARBA00022692"/>
    </source>
</evidence>
<feature type="transmembrane region" description="Helical" evidence="11">
    <location>
        <begin position="185"/>
        <end position="210"/>
    </location>
</feature>
<dbReference type="CDD" id="cd06261">
    <property type="entry name" value="TM_PBP2"/>
    <property type="match status" value="1"/>
</dbReference>
<dbReference type="InterPro" id="IPR000515">
    <property type="entry name" value="MetI-like"/>
</dbReference>
<dbReference type="InterPro" id="IPR035906">
    <property type="entry name" value="MetI-like_sf"/>
</dbReference>
<dbReference type="PANTHER" id="PTHR32243">
    <property type="entry name" value="MALTOSE TRANSPORT SYSTEM PERMEASE-RELATED"/>
    <property type="match status" value="1"/>
</dbReference>
<dbReference type="EMBL" id="CP157484">
    <property type="protein sequence ID" value="XBO40293.1"/>
    <property type="molecule type" value="Genomic_DNA"/>
</dbReference>
<dbReference type="GO" id="GO:0005886">
    <property type="term" value="C:plasma membrane"/>
    <property type="evidence" value="ECO:0007669"/>
    <property type="project" value="UniProtKB-SubCell"/>
</dbReference>
<evidence type="ECO:0000256" key="9">
    <source>
        <dbReference type="ARBA" id="ARBA00023136"/>
    </source>
</evidence>
<gene>
    <name evidence="13" type="ORF">ABEG18_05795</name>
</gene>
<feature type="transmembrane region" description="Helical" evidence="11">
    <location>
        <begin position="142"/>
        <end position="164"/>
    </location>
</feature>
<accession>A0AAU7JJ61</accession>
<keyword evidence="8 11" id="KW-1133">Transmembrane helix</keyword>
<keyword evidence="6" id="KW-0762">Sugar transport</keyword>
<dbReference type="RefSeq" id="WP_406857149.1">
    <property type="nucleotide sequence ID" value="NZ_CP157484.1"/>
</dbReference>
<evidence type="ECO:0000256" key="6">
    <source>
        <dbReference type="ARBA" id="ARBA00022597"/>
    </source>
</evidence>
<keyword evidence="4 11" id="KW-0813">Transport</keyword>
<evidence type="ECO:0000256" key="5">
    <source>
        <dbReference type="ARBA" id="ARBA00022475"/>
    </source>
</evidence>
<name>A0AAU7JJ61_9HYPH</name>
<evidence type="ECO:0000259" key="12">
    <source>
        <dbReference type="PROSITE" id="PS50928"/>
    </source>
</evidence>
<sequence length="280" mass="30548">MRTALPLPMISATLRWLGMIATGAVILVPFLWSLSTSLKSKQEILRFPPSLVPWSATLDNYISVLSSGFPRYLMNSAIVSLSTVVVVVFVSIHAGYAVARYEFRGKSAMLFLILLGMAMGELATVVPLYFFGSKLGLLDTYLVLILANSAFICPLAIWFMQGYFRSIPRQIEEAAMIDGTSRIGALYRVVLPAAMPGLVTVSLISFVQAWNEFILALVLTSSSKMRTAPVGIHLFMTDYGVEWGSITAAGIISILPVLILFMLLQRHFVRGLTAGATTGL</sequence>
<dbReference type="Pfam" id="PF00528">
    <property type="entry name" value="BPD_transp_1"/>
    <property type="match status" value="1"/>
</dbReference>
<evidence type="ECO:0000256" key="3">
    <source>
        <dbReference type="ARBA" id="ARBA00009047"/>
    </source>
</evidence>
<comment type="subcellular location">
    <subcellularLocation>
        <location evidence="2 11">Cell membrane</location>
        <topology evidence="2 11">Multi-pass membrane protein</topology>
    </subcellularLocation>
</comment>
<feature type="transmembrane region" description="Helical" evidence="11">
    <location>
        <begin position="243"/>
        <end position="264"/>
    </location>
</feature>
<feature type="transmembrane region" description="Helical" evidence="11">
    <location>
        <begin position="72"/>
        <end position="96"/>
    </location>
</feature>
<evidence type="ECO:0000256" key="8">
    <source>
        <dbReference type="ARBA" id="ARBA00022989"/>
    </source>
</evidence>
<evidence type="ECO:0000256" key="4">
    <source>
        <dbReference type="ARBA" id="ARBA00022448"/>
    </source>
</evidence>
<keyword evidence="7 11" id="KW-0812">Transmembrane</keyword>
<dbReference type="AlphaFoldDB" id="A0AAU7JJ61"/>
<evidence type="ECO:0000256" key="2">
    <source>
        <dbReference type="ARBA" id="ARBA00004651"/>
    </source>
</evidence>
<dbReference type="GO" id="GO:0055085">
    <property type="term" value="P:transmembrane transport"/>
    <property type="evidence" value="ECO:0007669"/>
    <property type="project" value="InterPro"/>
</dbReference>
<organism evidence="13">
    <name type="scientific">Alsobacter sp. KACC 23698</name>
    <dbReference type="NCBI Taxonomy" id="3149229"/>
    <lineage>
        <taxon>Bacteria</taxon>
        <taxon>Pseudomonadati</taxon>
        <taxon>Pseudomonadota</taxon>
        <taxon>Alphaproteobacteria</taxon>
        <taxon>Hyphomicrobiales</taxon>
        <taxon>Alsobacteraceae</taxon>
        <taxon>Alsobacter</taxon>
    </lineage>
</organism>